<dbReference type="InterPro" id="IPR023213">
    <property type="entry name" value="CAT-like_dom_sf"/>
</dbReference>
<dbReference type="OrthoDB" id="619536at2759"/>
<dbReference type="PANTHER" id="PTHR31650">
    <property type="entry name" value="O-ACYLTRANSFERASE (WSD1-LIKE) FAMILY PROTEIN"/>
    <property type="match status" value="1"/>
</dbReference>
<comment type="pathway">
    <text evidence="2">Lipid metabolism.</text>
</comment>
<evidence type="ECO:0000256" key="8">
    <source>
        <dbReference type="SAM" id="MobiDB-lite"/>
    </source>
</evidence>
<dbReference type="InterPro" id="IPR045034">
    <property type="entry name" value="O-acyltransferase_WSD1-like"/>
</dbReference>
<feature type="region of interest" description="Disordered" evidence="8">
    <location>
        <begin position="205"/>
        <end position="272"/>
    </location>
</feature>
<dbReference type="OMA" id="PEPFFTY"/>
<dbReference type="Pfam" id="PF03007">
    <property type="entry name" value="WS_DGAT_cat"/>
    <property type="match status" value="1"/>
</dbReference>
<dbReference type="GeneID" id="68117811"/>
<keyword evidence="9" id="KW-0472">Membrane</keyword>
<keyword evidence="3" id="KW-0808">Transferase</keyword>
<evidence type="ECO:0000256" key="4">
    <source>
        <dbReference type="ARBA" id="ARBA00023315"/>
    </source>
</evidence>
<keyword evidence="4" id="KW-0012">Acyltransferase</keyword>
<feature type="compositionally biased region" description="Basic residues" evidence="8">
    <location>
        <begin position="18"/>
        <end position="27"/>
    </location>
</feature>
<feature type="compositionally biased region" description="Polar residues" evidence="8">
    <location>
        <begin position="226"/>
        <end position="243"/>
    </location>
</feature>
<dbReference type="InterPro" id="IPR009721">
    <property type="entry name" value="O-acyltransferase_WSD1_C"/>
</dbReference>
<dbReference type="RefSeq" id="XP_044568244.1">
    <property type="nucleotide sequence ID" value="XM_044700911.1"/>
</dbReference>
<dbReference type="VEuPathDB" id="AmoebaDB:NF0072660"/>
<evidence type="ECO:0000256" key="5">
    <source>
        <dbReference type="ARBA" id="ARBA00024360"/>
    </source>
</evidence>
<dbReference type="UniPathway" id="UPA00282"/>
<keyword evidence="9" id="KW-0812">Transmembrane</keyword>
<dbReference type="GO" id="GO:0005886">
    <property type="term" value="C:plasma membrane"/>
    <property type="evidence" value="ECO:0007669"/>
    <property type="project" value="TreeGrafter"/>
</dbReference>
<evidence type="ECO:0000256" key="9">
    <source>
        <dbReference type="SAM" id="Phobius"/>
    </source>
</evidence>
<feature type="domain" description="O-acyltransferase WSD1 C-terminal" evidence="11">
    <location>
        <begin position="591"/>
        <end position="732"/>
    </location>
</feature>
<sequence length="745" mass="84990">MTKKKQKQVSPRGQQQPQHHHHHRKHAPVLTLYEFIKVTSPTKEESEEDLNTPFNLANQQANQMNTSSRTTEAGEWLLQQEKGLHENENNIEHHQQQEPSVDHSKIFINLEMDNSLLESVDPNKEHTNMEPPVQIIVGEDDEDRNRHDDSKSSPEELPHLSQKVLEENKRPSKEMPLMTNGVQASPILHDSQETVERMKQIVGDSVLESPRDVDEGKEEHHEITSGGASISGKESLQNSTTNHIVAEEKKVEPMPSTEKQDPSSSGNAISSISKKVMDKLQIRRNSIGKKDLSHITKMTLITERPTNTNICSCLVTLAKPITHEELLNRLRKRVLTKYPRFRSIVNHDYESFFEYENIDLEKHIRYLRVPKSGMHEYTAQEEKALLQEYLGKISMEPLDFSRPLWELVVIDNCPALGYILMFRMHHAMGDGTSLLMFLSQFCDQGEEHFKLEIFALKDRFLAKAVSKLETVPLVGLVVRFFKFLWFLFGLFLVFLKWMKILILTGPDKSVFKTAISTEKRLGWCKPFDMSDIKHVGKTFNNATVNDVILNSLSGALMRFTERRTDKKAAKRVTFSIPVNIRMSNDEFGKLSNKFGFMLVPVDLTTRDPVERLRYVKRLTEKTKSLPEPFFTYNFAKLTYILPSEMILFLVAFLSKWITCVFTNLIGSSTELSTNSIPVTEIVTFAPSPVGVGLAFAVSSYNGKLILSAVSDVLTVADPMEIITDFENDLEQIIAMSKSNQLDNTN</sequence>
<feature type="domain" description="O-acyltransferase WSD1-like N-terminal" evidence="10">
    <location>
        <begin position="298"/>
        <end position="548"/>
    </location>
</feature>
<dbReference type="VEuPathDB" id="AmoebaDB:NfTy_013350"/>
<gene>
    <name evidence="12" type="ORF">FDP41_010596</name>
</gene>
<evidence type="ECO:0000259" key="10">
    <source>
        <dbReference type="Pfam" id="PF03007"/>
    </source>
</evidence>
<evidence type="ECO:0000259" key="11">
    <source>
        <dbReference type="Pfam" id="PF06974"/>
    </source>
</evidence>
<evidence type="ECO:0000256" key="7">
    <source>
        <dbReference type="ARBA" id="ARBA00048109"/>
    </source>
</evidence>
<keyword evidence="9" id="KW-1133">Transmembrane helix</keyword>
<evidence type="ECO:0008006" key="14">
    <source>
        <dbReference type="Google" id="ProtNLM"/>
    </source>
</evidence>
<accession>A0A6A5C8Q3</accession>
<comment type="caution">
    <text evidence="12">The sequence shown here is derived from an EMBL/GenBank/DDBJ whole genome shotgun (WGS) entry which is preliminary data.</text>
</comment>
<feature type="region of interest" description="Disordered" evidence="8">
    <location>
        <begin position="1"/>
        <end position="29"/>
    </location>
</feature>
<organism evidence="12 13">
    <name type="scientific">Naegleria fowleri</name>
    <name type="common">Brain eating amoeba</name>
    <dbReference type="NCBI Taxonomy" id="5763"/>
    <lineage>
        <taxon>Eukaryota</taxon>
        <taxon>Discoba</taxon>
        <taxon>Heterolobosea</taxon>
        <taxon>Tetramitia</taxon>
        <taxon>Eutetramitia</taxon>
        <taxon>Vahlkampfiidae</taxon>
        <taxon>Naegleria</taxon>
    </lineage>
</organism>
<dbReference type="Pfam" id="PF06974">
    <property type="entry name" value="WS_DGAT_C"/>
    <property type="match status" value="1"/>
</dbReference>
<dbReference type="GO" id="GO:0004144">
    <property type="term" value="F:diacylglycerol O-acyltransferase activity"/>
    <property type="evidence" value="ECO:0007669"/>
    <property type="project" value="UniProtKB-EC"/>
</dbReference>
<evidence type="ECO:0000313" key="12">
    <source>
        <dbReference type="EMBL" id="KAF0983531.1"/>
    </source>
</evidence>
<evidence type="ECO:0000313" key="13">
    <source>
        <dbReference type="Proteomes" id="UP000444721"/>
    </source>
</evidence>
<dbReference type="GO" id="GO:0047196">
    <property type="term" value="F:long-chain-alcohol O-fatty-acyltransferase activity"/>
    <property type="evidence" value="ECO:0007669"/>
    <property type="project" value="UniProtKB-EC"/>
</dbReference>
<feature type="compositionally biased region" description="Basic and acidic residues" evidence="8">
    <location>
        <begin position="209"/>
        <end position="223"/>
    </location>
</feature>
<evidence type="ECO:0000256" key="3">
    <source>
        <dbReference type="ARBA" id="ARBA00022679"/>
    </source>
</evidence>
<protein>
    <recommendedName>
        <fullName evidence="14">Diacylglycerol O-acyltransferase</fullName>
    </recommendedName>
</protein>
<comment type="pathway">
    <text evidence="1">Glycerolipid metabolism; triacylglycerol biosynthesis.</text>
</comment>
<evidence type="ECO:0000256" key="1">
    <source>
        <dbReference type="ARBA" id="ARBA00004771"/>
    </source>
</evidence>
<feature type="compositionally biased region" description="Basic and acidic residues" evidence="8">
    <location>
        <begin position="143"/>
        <end position="162"/>
    </location>
</feature>
<evidence type="ECO:0000256" key="2">
    <source>
        <dbReference type="ARBA" id="ARBA00005189"/>
    </source>
</evidence>
<dbReference type="EMBL" id="VFQX01000006">
    <property type="protein sequence ID" value="KAF0983531.1"/>
    <property type="molecule type" value="Genomic_DNA"/>
</dbReference>
<comment type="similarity">
    <text evidence="5">In the N-terminal section; belongs to the long-chain O-acyltransferase family.</text>
</comment>
<evidence type="ECO:0000256" key="6">
    <source>
        <dbReference type="ARBA" id="ARBA00047604"/>
    </source>
</evidence>
<comment type="catalytic activity">
    <reaction evidence="7">
        <text>an acyl-CoA + a 1,2-diacyl-sn-glycerol = a triacyl-sn-glycerol + CoA</text>
        <dbReference type="Rhea" id="RHEA:10868"/>
        <dbReference type="ChEBI" id="CHEBI:17815"/>
        <dbReference type="ChEBI" id="CHEBI:57287"/>
        <dbReference type="ChEBI" id="CHEBI:58342"/>
        <dbReference type="ChEBI" id="CHEBI:64615"/>
        <dbReference type="EC" id="2.3.1.20"/>
    </reaction>
</comment>
<dbReference type="Proteomes" id="UP000444721">
    <property type="component" value="Unassembled WGS sequence"/>
</dbReference>
<keyword evidence="13" id="KW-1185">Reference proteome</keyword>
<feature type="region of interest" description="Disordered" evidence="8">
    <location>
        <begin position="121"/>
        <end position="162"/>
    </location>
</feature>
<feature type="compositionally biased region" description="Low complexity" evidence="8">
    <location>
        <begin position="263"/>
        <end position="272"/>
    </location>
</feature>
<name>A0A6A5C8Q3_NAEFO</name>
<dbReference type="AlphaFoldDB" id="A0A6A5C8Q3"/>
<dbReference type="Gene3D" id="3.30.559.10">
    <property type="entry name" value="Chloramphenicol acetyltransferase-like domain"/>
    <property type="match status" value="1"/>
</dbReference>
<feature type="transmembrane region" description="Helical" evidence="9">
    <location>
        <begin position="473"/>
        <end position="495"/>
    </location>
</feature>
<dbReference type="VEuPathDB" id="AmoebaDB:FDP41_010596"/>
<feature type="transmembrane region" description="Helical" evidence="9">
    <location>
        <begin position="646"/>
        <end position="666"/>
    </location>
</feature>
<reference evidence="12 13" key="1">
    <citation type="journal article" date="2019" name="Sci. Rep.">
        <title>Nanopore sequencing improves the draft genome of the human pathogenic amoeba Naegleria fowleri.</title>
        <authorList>
            <person name="Liechti N."/>
            <person name="Schurch N."/>
            <person name="Bruggmann R."/>
            <person name="Wittwer M."/>
        </authorList>
    </citation>
    <scope>NUCLEOTIDE SEQUENCE [LARGE SCALE GENOMIC DNA]</scope>
    <source>
        <strain evidence="12 13">ATCC 30894</strain>
    </source>
</reference>
<dbReference type="PANTHER" id="PTHR31650:SF1">
    <property type="entry name" value="WAX ESTER SYNTHASE_DIACYLGLYCEROL ACYLTRANSFERASE 4-RELATED"/>
    <property type="match status" value="1"/>
</dbReference>
<comment type="catalytic activity">
    <reaction evidence="6">
        <text>a long chain fatty alcohol + a fatty acyl-CoA = a long-chain alcohol wax ester + CoA</text>
        <dbReference type="Rhea" id="RHEA:38443"/>
        <dbReference type="ChEBI" id="CHEBI:17135"/>
        <dbReference type="ChEBI" id="CHEBI:57287"/>
        <dbReference type="ChEBI" id="CHEBI:77636"/>
        <dbReference type="ChEBI" id="CHEBI:235323"/>
        <dbReference type="EC" id="2.3.1.75"/>
    </reaction>
</comment>
<dbReference type="InterPro" id="IPR004255">
    <property type="entry name" value="O-acyltransferase_WSD1_N"/>
</dbReference>
<dbReference type="GO" id="GO:0019432">
    <property type="term" value="P:triglyceride biosynthetic process"/>
    <property type="evidence" value="ECO:0007669"/>
    <property type="project" value="UniProtKB-UniPathway"/>
</dbReference>
<proteinExistence type="inferred from homology"/>
<dbReference type="SUPFAM" id="SSF52777">
    <property type="entry name" value="CoA-dependent acyltransferases"/>
    <property type="match status" value="1"/>
</dbReference>